<comment type="caution">
    <text evidence="3">The sequence shown here is derived from an EMBL/GenBank/DDBJ whole genome shotgun (WGS) entry which is preliminary data.</text>
</comment>
<dbReference type="PANTHER" id="PTHR40448">
    <property type="entry name" value="TWO-COMPONENT SENSOR HISTIDINE KINASE"/>
    <property type="match status" value="1"/>
</dbReference>
<gene>
    <name evidence="3" type="ORF">H9931_01845</name>
</gene>
<organism evidence="3 4">
    <name type="scientific">Candidatus Enterocloster excrementigallinarum</name>
    <dbReference type="NCBI Taxonomy" id="2838558"/>
    <lineage>
        <taxon>Bacteria</taxon>
        <taxon>Bacillati</taxon>
        <taxon>Bacillota</taxon>
        <taxon>Clostridia</taxon>
        <taxon>Lachnospirales</taxon>
        <taxon>Lachnospiraceae</taxon>
        <taxon>Enterocloster</taxon>
    </lineage>
</organism>
<dbReference type="InterPro" id="IPR032834">
    <property type="entry name" value="NatK-like_C"/>
</dbReference>
<dbReference type="EMBL" id="DWWB01000006">
    <property type="protein sequence ID" value="HJC65449.1"/>
    <property type="molecule type" value="Genomic_DNA"/>
</dbReference>
<protein>
    <submittedName>
        <fullName evidence="3">GHKL domain-containing protein</fullName>
    </submittedName>
</protein>
<feature type="transmembrane region" description="Helical" evidence="1">
    <location>
        <begin position="73"/>
        <end position="92"/>
    </location>
</feature>
<dbReference type="GO" id="GO:0042802">
    <property type="term" value="F:identical protein binding"/>
    <property type="evidence" value="ECO:0007669"/>
    <property type="project" value="TreeGrafter"/>
</dbReference>
<feature type="domain" description="Sensor histidine kinase NatK-like C-terminal" evidence="2">
    <location>
        <begin position="285"/>
        <end position="384"/>
    </location>
</feature>
<dbReference type="Proteomes" id="UP000823863">
    <property type="component" value="Unassembled WGS sequence"/>
</dbReference>
<accession>A0A9D2PS71</accession>
<sequence length="390" mass="44384">MCMVWAMAEGAVALFLREMGLGLWSLLLHWTVGIPFMLLLIREGWEHVMFAQFFLYGQMAGLTAIRQWLEQEYFGLLVFLTVFYFLGAGLVCKKLLIPILSVRMTGGMKSWILFWMVPYVVFLLICTSCYLWENGGGAGSGLLSAYIILTNIFFLFIYQIMKSVLLENEESLRRESERKNMALIARQYEEVLERQESVRRLRHDMRHFFRAMNEMAREQDLDGIRNYLYQYGESLDRILPPHMAPICQNPVINGMASYYLSQARSEGIEVRADCELKGQLPVSDLELSGMVGNLLENALEACRRMEGGKPFIHMVLKSQGNGILVLMVENSYQGQVRTKDRHFLSSKREALGIGLSSVCDAAERAGGTVKIHYDGGIFRVSVMLAMAAEE</sequence>
<keyword evidence="1" id="KW-0812">Transmembrane</keyword>
<feature type="transmembrane region" description="Helical" evidence="1">
    <location>
        <begin position="21"/>
        <end position="41"/>
    </location>
</feature>
<evidence type="ECO:0000313" key="4">
    <source>
        <dbReference type="Proteomes" id="UP000823863"/>
    </source>
</evidence>
<keyword evidence="1" id="KW-0472">Membrane</keyword>
<evidence type="ECO:0000313" key="3">
    <source>
        <dbReference type="EMBL" id="HJC65449.1"/>
    </source>
</evidence>
<proteinExistence type="predicted"/>
<dbReference type="SUPFAM" id="SSF55874">
    <property type="entry name" value="ATPase domain of HSP90 chaperone/DNA topoisomerase II/histidine kinase"/>
    <property type="match status" value="1"/>
</dbReference>
<dbReference type="Gene3D" id="3.30.565.10">
    <property type="entry name" value="Histidine kinase-like ATPase, C-terminal domain"/>
    <property type="match status" value="1"/>
</dbReference>
<evidence type="ECO:0000256" key="1">
    <source>
        <dbReference type="SAM" id="Phobius"/>
    </source>
</evidence>
<reference evidence="3" key="2">
    <citation type="submission" date="2021-04" db="EMBL/GenBank/DDBJ databases">
        <authorList>
            <person name="Gilroy R."/>
        </authorList>
    </citation>
    <scope>NUCLEOTIDE SEQUENCE</scope>
    <source>
        <strain evidence="3">CHK198-12963</strain>
    </source>
</reference>
<dbReference type="CDD" id="cd16935">
    <property type="entry name" value="HATPase_AgrC-ComD-like"/>
    <property type="match status" value="1"/>
</dbReference>
<name>A0A9D2PS71_9FIRM</name>
<keyword evidence="1" id="KW-1133">Transmembrane helix</keyword>
<reference evidence="3" key="1">
    <citation type="journal article" date="2021" name="PeerJ">
        <title>Extensive microbial diversity within the chicken gut microbiome revealed by metagenomics and culture.</title>
        <authorList>
            <person name="Gilroy R."/>
            <person name="Ravi A."/>
            <person name="Getino M."/>
            <person name="Pursley I."/>
            <person name="Horton D.L."/>
            <person name="Alikhan N.F."/>
            <person name="Baker D."/>
            <person name="Gharbi K."/>
            <person name="Hall N."/>
            <person name="Watson M."/>
            <person name="Adriaenssens E.M."/>
            <person name="Foster-Nyarko E."/>
            <person name="Jarju S."/>
            <person name="Secka A."/>
            <person name="Antonio M."/>
            <person name="Oren A."/>
            <person name="Chaudhuri R.R."/>
            <person name="La Ragione R."/>
            <person name="Hildebrand F."/>
            <person name="Pallen M.J."/>
        </authorList>
    </citation>
    <scope>NUCLEOTIDE SEQUENCE</scope>
    <source>
        <strain evidence="3">CHK198-12963</strain>
    </source>
</reference>
<dbReference type="PANTHER" id="PTHR40448:SF1">
    <property type="entry name" value="TWO-COMPONENT SENSOR HISTIDINE KINASE"/>
    <property type="match status" value="1"/>
</dbReference>
<feature type="transmembrane region" description="Helical" evidence="1">
    <location>
        <begin position="138"/>
        <end position="158"/>
    </location>
</feature>
<feature type="transmembrane region" description="Helical" evidence="1">
    <location>
        <begin position="112"/>
        <end position="132"/>
    </location>
</feature>
<dbReference type="Pfam" id="PF14501">
    <property type="entry name" value="HATPase_c_5"/>
    <property type="match status" value="1"/>
</dbReference>
<feature type="transmembrane region" description="Helical" evidence="1">
    <location>
        <begin position="48"/>
        <end position="67"/>
    </location>
</feature>
<evidence type="ECO:0000259" key="2">
    <source>
        <dbReference type="Pfam" id="PF14501"/>
    </source>
</evidence>
<dbReference type="InterPro" id="IPR036890">
    <property type="entry name" value="HATPase_C_sf"/>
</dbReference>
<dbReference type="AlphaFoldDB" id="A0A9D2PS71"/>